<protein>
    <submittedName>
        <fullName evidence="1">Uncharacterized protein</fullName>
    </submittedName>
</protein>
<reference evidence="1 2" key="1">
    <citation type="submission" date="2015-10" db="EMBL/GenBank/DDBJ databases">
        <authorList>
            <person name="Gilbert D.G."/>
        </authorList>
    </citation>
    <scope>NUCLEOTIDE SEQUENCE [LARGE SCALE GENOMIC DNA]</scope>
    <source>
        <strain evidence="1 2">NRRL B-16712</strain>
    </source>
</reference>
<organism evidence="1 2">
    <name type="scientific">Actinoplanes awajinensis subsp. mycoplanecinus</name>
    <dbReference type="NCBI Taxonomy" id="135947"/>
    <lineage>
        <taxon>Bacteria</taxon>
        <taxon>Bacillati</taxon>
        <taxon>Actinomycetota</taxon>
        <taxon>Actinomycetes</taxon>
        <taxon>Micromonosporales</taxon>
        <taxon>Micromonosporaceae</taxon>
        <taxon>Actinoplanes</taxon>
    </lineage>
</organism>
<evidence type="ECO:0000313" key="2">
    <source>
        <dbReference type="Proteomes" id="UP000053244"/>
    </source>
</evidence>
<dbReference type="EMBL" id="LLZH01000156">
    <property type="protein sequence ID" value="KUL32959.1"/>
    <property type="molecule type" value="Genomic_DNA"/>
</dbReference>
<evidence type="ECO:0000313" key="1">
    <source>
        <dbReference type="EMBL" id="KUL32959.1"/>
    </source>
</evidence>
<sequence length="229" mass="25504">MVPGALGQGRCSEPAAAYQAANLPRGVETAQRLFREAARQFEAVGAPPTHILRVLHSDWRTPSPGMWGSLREKLDPPEDRFEKAIHAWRFDRYFLGADGHVYRVSGEQQYQIHSLEEARNAKRAPTPSAVRGLLKLGLVPGDQVIVLGSGVGKYFEKVDLRSKMYASPTELPPYLYGDARFSPPSGSGTSQPFVTSPNGTIYLEISNYDNTWYESLEEVLAEAIVRQRR</sequence>
<dbReference type="AlphaFoldDB" id="A0A101JU03"/>
<proteinExistence type="predicted"/>
<accession>A0A101JU03</accession>
<keyword evidence="2" id="KW-1185">Reference proteome</keyword>
<name>A0A101JU03_9ACTN</name>
<gene>
    <name evidence="1" type="ORF">ADL15_18220</name>
</gene>
<dbReference type="Proteomes" id="UP000053244">
    <property type="component" value="Unassembled WGS sequence"/>
</dbReference>
<comment type="caution">
    <text evidence="1">The sequence shown here is derived from an EMBL/GenBank/DDBJ whole genome shotgun (WGS) entry which is preliminary data.</text>
</comment>